<feature type="transmembrane region" description="Helical" evidence="7">
    <location>
        <begin position="307"/>
        <end position="324"/>
    </location>
</feature>
<feature type="transmembrane region" description="Helical" evidence="7">
    <location>
        <begin position="200"/>
        <end position="220"/>
    </location>
</feature>
<dbReference type="Proteomes" id="UP000623681">
    <property type="component" value="Unassembled WGS sequence"/>
</dbReference>
<comment type="caution">
    <text evidence="9">The sequence shown here is derived from an EMBL/GenBank/DDBJ whole genome shotgun (WGS) entry which is preliminary data.</text>
</comment>
<keyword evidence="10" id="KW-1185">Reference proteome</keyword>
<keyword evidence="3" id="KW-1003">Cell membrane</keyword>
<keyword evidence="5 7" id="KW-1133">Transmembrane helix</keyword>
<feature type="transmembrane region" description="Helical" evidence="7">
    <location>
        <begin position="75"/>
        <end position="97"/>
    </location>
</feature>
<feature type="domain" description="Major facilitator superfamily (MFS) profile" evidence="8">
    <location>
        <begin position="9"/>
        <end position="574"/>
    </location>
</feature>
<name>A0A937K6D3_9CLOT</name>
<dbReference type="CDD" id="cd17321">
    <property type="entry name" value="MFS_MMR_MDR_like"/>
    <property type="match status" value="1"/>
</dbReference>
<keyword evidence="6 7" id="KW-0472">Membrane</keyword>
<evidence type="ECO:0000313" key="10">
    <source>
        <dbReference type="Proteomes" id="UP000623681"/>
    </source>
</evidence>
<organism evidence="9 10">
    <name type="scientific">Clostridium paridis</name>
    <dbReference type="NCBI Taxonomy" id="2803863"/>
    <lineage>
        <taxon>Bacteria</taxon>
        <taxon>Bacillati</taxon>
        <taxon>Bacillota</taxon>
        <taxon>Clostridia</taxon>
        <taxon>Eubacteriales</taxon>
        <taxon>Clostridiaceae</taxon>
        <taxon>Clostridium</taxon>
    </lineage>
</organism>
<evidence type="ECO:0000256" key="5">
    <source>
        <dbReference type="ARBA" id="ARBA00022989"/>
    </source>
</evidence>
<protein>
    <submittedName>
        <fullName evidence="9">MFS transporter</fullName>
    </submittedName>
</protein>
<feature type="transmembrane region" description="Helical" evidence="7">
    <location>
        <begin position="236"/>
        <end position="253"/>
    </location>
</feature>
<dbReference type="Pfam" id="PF07690">
    <property type="entry name" value="MFS_1"/>
    <property type="match status" value="1"/>
</dbReference>
<dbReference type="EMBL" id="JAESWA010000027">
    <property type="protein sequence ID" value="MBL4933673.1"/>
    <property type="molecule type" value="Genomic_DNA"/>
</dbReference>
<accession>A0A937K6D3</accession>
<proteinExistence type="predicted"/>
<feature type="transmembrane region" description="Helical" evidence="7">
    <location>
        <begin position="336"/>
        <end position="356"/>
    </location>
</feature>
<dbReference type="AlphaFoldDB" id="A0A937K6D3"/>
<dbReference type="RefSeq" id="WP_202769114.1">
    <property type="nucleotide sequence ID" value="NZ_JAESWA010000027.1"/>
</dbReference>
<dbReference type="GO" id="GO:0022857">
    <property type="term" value="F:transmembrane transporter activity"/>
    <property type="evidence" value="ECO:0007669"/>
    <property type="project" value="InterPro"/>
</dbReference>
<evidence type="ECO:0000313" key="9">
    <source>
        <dbReference type="EMBL" id="MBL4933673.1"/>
    </source>
</evidence>
<evidence type="ECO:0000256" key="1">
    <source>
        <dbReference type="ARBA" id="ARBA00004651"/>
    </source>
</evidence>
<feature type="transmembrane region" description="Helical" evidence="7">
    <location>
        <begin position="551"/>
        <end position="569"/>
    </location>
</feature>
<keyword evidence="2" id="KW-0813">Transport</keyword>
<feature type="transmembrane region" description="Helical" evidence="7">
    <location>
        <begin position="274"/>
        <end position="295"/>
    </location>
</feature>
<gene>
    <name evidence="9" type="ORF">JK634_17970</name>
</gene>
<feature type="transmembrane region" description="Helical" evidence="7">
    <location>
        <begin position="136"/>
        <end position="155"/>
    </location>
</feature>
<dbReference type="InterPro" id="IPR011701">
    <property type="entry name" value="MFS"/>
</dbReference>
<dbReference type="InterPro" id="IPR020846">
    <property type="entry name" value="MFS_dom"/>
</dbReference>
<dbReference type="PANTHER" id="PTHR42718">
    <property type="entry name" value="MAJOR FACILITATOR SUPERFAMILY MULTIDRUG TRANSPORTER MFSC"/>
    <property type="match status" value="1"/>
</dbReference>
<evidence type="ECO:0000256" key="6">
    <source>
        <dbReference type="ARBA" id="ARBA00023136"/>
    </source>
</evidence>
<evidence type="ECO:0000259" key="8">
    <source>
        <dbReference type="PROSITE" id="PS50850"/>
    </source>
</evidence>
<dbReference type="SUPFAM" id="SSF103473">
    <property type="entry name" value="MFS general substrate transporter"/>
    <property type="match status" value="1"/>
</dbReference>
<evidence type="ECO:0000256" key="2">
    <source>
        <dbReference type="ARBA" id="ARBA00022448"/>
    </source>
</evidence>
<feature type="transmembrane region" description="Helical" evidence="7">
    <location>
        <begin position="167"/>
        <end position="188"/>
    </location>
</feature>
<reference evidence="9" key="1">
    <citation type="submission" date="2021-01" db="EMBL/GenBank/DDBJ databases">
        <title>Genome public.</title>
        <authorList>
            <person name="Liu C."/>
            <person name="Sun Q."/>
        </authorList>
    </citation>
    <scope>NUCLEOTIDE SEQUENCE</scope>
    <source>
        <strain evidence="9">YIM B02565</strain>
    </source>
</reference>
<evidence type="ECO:0000256" key="3">
    <source>
        <dbReference type="ARBA" id="ARBA00022475"/>
    </source>
</evidence>
<feature type="transmembrane region" description="Helical" evidence="7">
    <location>
        <begin position="362"/>
        <end position="384"/>
    </location>
</feature>
<dbReference type="PANTHER" id="PTHR42718:SF46">
    <property type="entry name" value="BLR6921 PROTEIN"/>
    <property type="match status" value="1"/>
</dbReference>
<evidence type="ECO:0000256" key="4">
    <source>
        <dbReference type="ARBA" id="ARBA00022692"/>
    </source>
</evidence>
<comment type="subcellular location">
    <subcellularLocation>
        <location evidence="1">Cell membrane</location>
        <topology evidence="1">Multi-pass membrane protein</topology>
    </subcellularLocation>
</comment>
<dbReference type="PROSITE" id="PS50850">
    <property type="entry name" value="MFS"/>
    <property type="match status" value="1"/>
</dbReference>
<feature type="transmembrane region" description="Helical" evidence="7">
    <location>
        <begin position="103"/>
        <end position="124"/>
    </location>
</feature>
<dbReference type="Gene3D" id="1.20.1250.20">
    <property type="entry name" value="MFS general substrate transporter like domains"/>
    <property type="match status" value="2"/>
</dbReference>
<keyword evidence="4 7" id="KW-0812">Transmembrane</keyword>
<evidence type="ECO:0000256" key="7">
    <source>
        <dbReference type="SAM" id="Phobius"/>
    </source>
</evidence>
<feature type="transmembrane region" description="Helical" evidence="7">
    <location>
        <begin position="45"/>
        <end position="63"/>
    </location>
</feature>
<dbReference type="GO" id="GO:0005886">
    <property type="term" value="C:plasma membrane"/>
    <property type="evidence" value="ECO:0007669"/>
    <property type="project" value="UniProtKB-SubCell"/>
</dbReference>
<dbReference type="InterPro" id="IPR036259">
    <property type="entry name" value="MFS_trans_sf"/>
</dbReference>
<feature type="transmembrane region" description="Helical" evidence="7">
    <location>
        <begin position="405"/>
        <end position="424"/>
    </location>
</feature>
<sequence length="577" mass="61144">MKKTNKNIMLLLFLLGIFIGALDSGIVSPARTVIANSFNISASSSIWMITIYTLAYAVAMPIAGKLSDRFGKKKIYIISILLFGIGSMLCGISDFYGGFTLLLISRVIQAIGGGGIMPIATAYIGESFPPEKKGAALGMVGGIYGIATTLGPTIGSGILNLVGSSNWGFLFFINVPICIIILILSTLTPKDDKVTVPGKIDIWGSIVISLTILSLMYGLTNLKFYEFSSSIKSNNVWPFLLAFIILLPVLIFIEKKAEDPVLNLKYFTNREITLALIIGFIVGAGMMGVVFVPQFGENVLKIKSGSGGYIVTIMAIFAGVGAPISGRLIDKFSAKLVLIVGFILSGIGTLTLALYTANHPSFFSLVIGLIFVGLGMGCTMGAPLNYIVQTNVSANETATAQSTLSLVRSIGVAISPNILIGFISEAGKNMSTKLMDVIPKAQAPQIPGMPSAPSGSMSMSSGGISPDQLQTLQNSDVTTIVDSIKKFSESMINDKVAPALKGITSAPNYKGPKADVLLSTIKDGYLKQIEDARATIENVFQSTLNSGYSKLFIGAAIIALLGLIFSLMLSKNKKQIL</sequence>